<dbReference type="InterPro" id="IPR054208">
    <property type="entry name" value="DUF6914"/>
</dbReference>
<protein>
    <submittedName>
        <fullName evidence="1">Uncharacterized protein</fullName>
    </submittedName>
</protein>
<dbReference type="Pfam" id="PF21858">
    <property type="entry name" value="DUF6914"/>
    <property type="match status" value="1"/>
</dbReference>
<evidence type="ECO:0000313" key="1">
    <source>
        <dbReference type="EMBL" id="KAG5164711.1"/>
    </source>
</evidence>
<organism evidence="1">
    <name type="scientific">Psilocybe cubensis</name>
    <name type="common">Psychedelic mushroom</name>
    <name type="synonym">Stropharia cubensis</name>
    <dbReference type="NCBI Taxonomy" id="181762"/>
    <lineage>
        <taxon>Eukaryota</taxon>
        <taxon>Fungi</taxon>
        <taxon>Dikarya</taxon>
        <taxon>Basidiomycota</taxon>
        <taxon>Agaricomycotina</taxon>
        <taxon>Agaricomycetes</taxon>
        <taxon>Agaricomycetidae</taxon>
        <taxon>Agaricales</taxon>
        <taxon>Agaricineae</taxon>
        <taxon>Strophariaceae</taxon>
        <taxon>Psilocybe</taxon>
    </lineage>
</organism>
<proteinExistence type="predicted"/>
<dbReference type="OrthoDB" id="2679825at2759"/>
<sequence length="189" mass="21535">MVANKLRLYLAYFKRTNPSGANPERYHVSFMICPKKPKDNEPNARILHAVDFLDKNRKLRQIWRFEAKDSSPRTIMLSGVMLLGKLEPAITPEIIEEVLTKIYIPPTDADASGADWRCTNWVWASLEILAEERIIPRFDGTGQDLWNVGVNFVNGATNGNGIPVHDDWLYTCDMSGRQIDSEIGPYVRK</sequence>
<comment type="caution">
    <text evidence="1">The sequence shown here is derived from an EMBL/GenBank/DDBJ whole genome shotgun (WGS) entry which is preliminary data.</text>
</comment>
<gene>
    <name evidence="1" type="ORF">JR316_010352</name>
</gene>
<dbReference type="EMBL" id="JAFIQS010000011">
    <property type="protein sequence ID" value="KAG5164711.1"/>
    <property type="molecule type" value="Genomic_DNA"/>
</dbReference>
<accession>A0A8H7XNY2</accession>
<name>A0A8H7XNY2_PSICU</name>
<reference evidence="1" key="1">
    <citation type="submission" date="2021-02" db="EMBL/GenBank/DDBJ databases">
        <title>Psilocybe cubensis genome.</title>
        <authorList>
            <person name="Mckernan K.J."/>
            <person name="Crawford S."/>
            <person name="Trippe A."/>
            <person name="Kane L.T."/>
            <person name="Mclaughlin S."/>
        </authorList>
    </citation>
    <scope>NUCLEOTIDE SEQUENCE [LARGE SCALE GENOMIC DNA]</scope>
    <source>
        <strain evidence="1">MGC-MH-2018</strain>
    </source>
</reference>
<dbReference type="AlphaFoldDB" id="A0A8H7XNY2"/>